<comment type="caution">
    <text evidence="2">The sequence shown here is derived from an EMBL/GenBank/DDBJ whole genome shotgun (WGS) entry which is preliminary data.</text>
</comment>
<evidence type="ECO:0000313" key="3">
    <source>
        <dbReference type="Proteomes" id="UP000824139"/>
    </source>
</evidence>
<protein>
    <submittedName>
        <fullName evidence="2">Carboxymuconolactone decarboxylase family protein</fullName>
    </submittedName>
</protein>
<evidence type="ECO:0000313" key="2">
    <source>
        <dbReference type="EMBL" id="HIS82492.1"/>
    </source>
</evidence>
<sequence>MVFQMNFAFAAQNEDRKMTRSDICKKNYEKLFNSNWNPEAGTDPEMMAILQKYIFGEVFVVGELDMKTREMLTVTSLAVQQTLPQLKAHINAALNVGVKPVEMREAIYQLAPFIGFPKTLNTITVMNEVFTERGINLPLEKTASADETTRFEKGTAIQQPLYGDEIKNALTGLPDDMGAEVSRFLTEVCFGDFCSREGLDLKTRELLIISVLVTTGSTETLKSHIKGSLKAGNSEETITAAIIQCLPYVGFPNTIAALKTLKTTLEEIKK</sequence>
<evidence type="ECO:0000259" key="1">
    <source>
        <dbReference type="Pfam" id="PF02627"/>
    </source>
</evidence>
<dbReference type="Pfam" id="PF02627">
    <property type="entry name" value="CMD"/>
    <property type="match status" value="2"/>
</dbReference>
<accession>A0A9D1K387</accession>
<proteinExistence type="predicted"/>
<dbReference type="InterPro" id="IPR052512">
    <property type="entry name" value="4CMD/NDH-1_regulator"/>
</dbReference>
<gene>
    <name evidence="2" type="ORF">IAD41_02655</name>
</gene>
<dbReference type="GO" id="GO:0051920">
    <property type="term" value="F:peroxiredoxin activity"/>
    <property type="evidence" value="ECO:0007669"/>
    <property type="project" value="InterPro"/>
</dbReference>
<dbReference type="AlphaFoldDB" id="A0A9D1K387"/>
<dbReference type="PANTHER" id="PTHR33570:SF2">
    <property type="entry name" value="CARBOXYMUCONOLACTONE DECARBOXYLASE-LIKE DOMAIN-CONTAINING PROTEIN"/>
    <property type="match status" value="1"/>
</dbReference>
<organism evidence="2 3">
    <name type="scientific">Candidatus Scatenecus faecavium</name>
    <dbReference type="NCBI Taxonomy" id="2840915"/>
    <lineage>
        <taxon>Bacteria</taxon>
        <taxon>Candidatus Scatenecus</taxon>
    </lineage>
</organism>
<dbReference type="Gene3D" id="1.20.1290.10">
    <property type="entry name" value="AhpD-like"/>
    <property type="match status" value="1"/>
</dbReference>
<dbReference type="EMBL" id="DVJO01000056">
    <property type="protein sequence ID" value="HIS82492.1"/>
    <property type="molecule type" value="Genomic_DNA"/>
</dbReference>
<dbReference type="PANTHER" id="PTHR33570">
    <property type="entry name" value="4-CARBOXYMUCONOLACTONE DECARBOXYLASE FAMILY PROTEIN"/>
    <property type="match status" value="1"/>
</dbReference>
<dbReference type="InterPro" id="IPR029032">
    <property type="entry name" value="AhpD-like"/>
</dbReference>
<reference evidence="2" key="1">
    <citation type="submission" date="2020-10" db="EMBL/GenBank/DDBJ databases">
        <authorList>
            <person name="Gilroy R."/>
        </authorList>
    </citation>
    <scope>NUCLEOTIDE SEQUENCE</scope>
    <source>
        <strain evidence="2">CHK152-2994</strain>
    </source>
</reference>
<feature type="domain" description="Carboxymuconolactone decarboxylase-like" evidence="1">
    <location>
        <begin position="44"/>
        <end position="126"/>
    </location>
</feature>
<dbReference type="Proteomes" id="UP000824139">
    <property type="component" value="Unassembled WGS sequence"/>
</dbReference>
<name>A0A9D1K387_9BACT</name>
<dbReference type="SUPFAM" id="SSF69118">
    <property type="entry name" value="AhpD-like"/>
    <property type="match status" value="1"/>
</dbReference>
<dbReference type="InterPro" id="IPR003779">
    <property type="entry name" value="CMD-like"/>
</dbReference>
<reference evidence="2" key="2">
    <citation type="journal article" date="2021" name="PeerJ">
        <title>Extensive microbial diversity within the chicken gut microbiome revealed by metagenomics and culture.</title>
        <authorList>
            <person name="Gilroy R."/>
            <person name="Ravi A."/>
            <person name="Getino M."/>
            <person name="Pursley I."/>
            <person name="Horton D.L."/>
            <person name="Alikhan N.F."/>
            <person name="Baker D."/>
            <person name="Gharbi K."/>
            <person name="Hall N."/>
            <person name="Watson M."/>
            <person name="Adriaenssens E.M."/>
            <person name="Foster-Nyarko E."/>
            <person name="Jarju S."/>
            <person name="Secka A."/>
            <person name="Antonio M."/>
            <person name="Oren A."/>
            <person name="Chaudhuri R.R."/>
            <person name="La Ragione R."/>
            <person name="Hildebrand F."/>
            <person name="Pallen M.J."/>
        </authorList>
    </citation>
    <scope>NUCLEOTIDE SEQUENCE</scope>
    <source>
        <strain evidence="2">CHK152-2994</strain>
    </source>
</reference>
<feature type="domain" description="Carboxymuconolactone decarboxylase-like" evidence="1">
    <location>
        <begin position="180"/>
        <end position="261"/>
    </location>
</feature>